<name>A0A812GL75_9DINO</name>
<proteinExistence type="predicted"/>
<keyword evidence="2" id="KW-1185">Reference proteome</keyword>
<organism evidence="1 2">
    <name type="scientific">Symbiodinium natans</name>
    <dbReference type="NCBI Taxonomy" id="878477"/>
    <lineage>
        <taxon>Eukaryota</taxon>
        <taxon>Sar</taxon>
        <taxon>Alveolata</taxon>
        <taxon>Dinophyceae</taxon>
        <taxon>Suessiales</taxon>
        <taxon>Symbiodiniaceae</taxon>
        <taxon>Symbiodinium</taxon>
    </lineage>
</organism>
<dbReference type="Proteomes" id="UP000604046">
    <property type="component" value="Unassembled WGS sequence"/>
</dbReference>
<dbReference type="EMBL" id="CAJNDS010000026">
    <property type="protein sequence ID" value="CAE6923407.1"/>
    <property type="molecule type" value="Genomic_DNA"/>
</dbReference>
<sequence length="100" mass="11580">MPCSFRVQGSARSPRLNQGGEIPLPIPRSAIAEEFRVILPKQNWFRVILPKQNWTRNEAVQALGSRCERRTQQGIIKNHKMYGKKLLNFLVRQTTKLHLS</sequence>
<reference evidence="1" key="1">
    <citation type="submission" date="2021-02" db="EMBL/GenBank/DDBJ databases">
        <authorList>
            <person name="Dougan E. K."/>
            <person name="Rhodes N."/>
            <person name="Thang M."/>
            <person name="Chan C."/>
        </authorList>
    </citation>
    <scope>NUCLEOTIDE SEQUENCE</scope>
</reference>
<protein>
    <submittedName>
        <fullName evidence="1">Uncharacterized protein</fullName>
    </submittedName>
</protein>
<evidence type="ECO:0000313" key="2">
    <source>
        <dbReference type="Proteomes" id="UP000604046"/>
    </source>
</evidence>
<evidence type="ECO:0000313" key="1">
    <source>
        <dbReference type="EMBL" id="CAE6923407.1"/>
    </source>
</evidence>
<comment type="caution">
    <text evidence="1">The sequence shown here is derived from an EMBL/GenBank/DDBJ whole genome shotgun (WGS) entry which is preliminary data.</text>
</comment>
<accession>A0A812GL75</accession>
<gene>
    <name evidence="1" type="ORF">SNAT2548_LOCUS550</name>
</gene>
<dbReference type="AlphaFoldDB" id="A0A812GL75"/>